<dbReference type="PROSITE" id="PS51257">
    <property type="entry name" value="PROKAR_LIPOPROTEIN"/>
    <property type="match status" value="1"/>
</dbReference>
<keyword evidence="2" id="KW-1185">Reference proteome</keyword>
<dbReference type="EMBL" id="CP093379">
    <property type="protein sequence ID" value="UNM95611.1"/>
    <property type="molecule type" value="Genomic_DNA"/>
</dbReference>
<reference evidence="1 2" key="1">
    <citation type="submission" date="2022-03" db="EMBL/GenBank/DDBJ databases">
        <title>Ignatzschineria rhizosphaerae HR5S32.</title>
        <authorList>
            <person name="Sun J.Q."/>
            <person name="Feng J.Y."/>
        </authorList>
    </citation>
    <scope>NUCLEOTIDE SEQUENCE [LARGE SCALE GENOMIC DNA]</scope>
    <source>
        <strain evidence="1 2">HR5S32</strain>
    </source>
</reference>
<sequence length="125" mass="14100">MPIRKILITMIIGMLLVACDGFNQPIIETQFGDQHFKTSIALIELHKVRTGDYPAELSDLQYIGDWDTIALSSVEYKKLIEGYELNVIRGWVGTPELSYDPNFWQGLGLKQSNVQTSNIQKGPSQ</sequence>
<protein>
    <recommendedName>
        <fullName evidence="3">Lipoprotein</fullName>
    </recommendedName>
</protein>
<accession>A0ABY3X4D7</accession>
<dbReference type="Proteomes" id="UP000829542">
    <property type="component" value="Chromosome"/>
</dbReference>
<dbReference type="RefSeq" id="WP_242148028.1">
    <property type="nucleotide sequence ID" value="NZ_CP093379.1"/>
</dbReference>
<name>A0ABY3X4D7_9GAMM</name>
<organism evidence="1 2">
    <name type="scientific">Ignatzschineria rhizosphaerae</name>
    <dbReference type="NCBI Taxonomy" id="2923279"/>
    <lineage>
        <taxon>Bacteria</taxon>
        <taxon>Pseudomonadati</taxon>
        <taxon>Pseudomonadota</taxon>
        <taxon>Gammaproteobacteria</taxon>
        <taxon>Cardiobacteriales</taxon>
        <taxon>Ignatzschineriaceae</taxon>
        <taxon>Ignatzschineria</taxon>
    </lineage>
</organism>
<evidence type="ECO:0000313" key="1">
    <source>
        <dbReference type="EMBL" id="UNM95611.1"/>
    </source>
</evidence>
<evidence type="ECO:0008006" key="3">
    <source>
        <dbReference type="Google" id="ProtNLM"/>
    </source>
</evidence>
<proteinExistence type="predicted"/>
<evidence type="ECO:0000313" key="2">
    <source>
        <dbReference type="Proteomes" id="UP000829542"/>
    </source>
</evidence>
<gene>
    <name evidence="1" type="ORF">MMG00_10325</name>
</gene>